<evidence type="ECO:0000256" key="1">
    <source>
        <dbReference type="ARBA" id="ARBA00022679"/>
    </source>
</evidence>
<dbReference type="GO" id="GO:0009103">
    <property type="term" value="P:lipopolysaccharide biosynthetic process"/>
    <property type="evidence" value="ECO:0007669"/>
    <property type="project" value="TreeGrafter"/>
</dbReference>
<evidence type="ECO:0000313" key="4">
    <source>
        <dbReference type="EMBL" id="TWI81428.1"/>
    </source>
</evidence>
<protein>
    <submittedName>
        <fullName evidence="4">Glycosyltransferase involved in cell wall biosynthesis</fullName>
    </submittedName>
</protein>
<evidence type="ECO:0000259" key="2">
    <source>
        <dbReference type="Pfam" id="PF00534"/>
    </source>
</evidence>
<dbReference type="Proteomes" id="UP000316167">
    <property type="component" value="Unassembled WGS sequence"/>
</dbReference>
<feature type="domain" description="Glycosyl transferase family 1" evidence="2">
    <location>
        <begin position="175"/>
        <end position="336"/>
    </location>
</feature>
<gene>
    <name evidence="4" type="ORF">IQ13_2446</name>
</gene>
<dbReference type="EMBL" id="VLLE01000004">
    <property type="protein sequence ID" value="TWI81428.1"/>
    <property type="molecule type" value="Genomic_DNA"/>
</dbReference>
<comment type="caution">
    <text evidence="4">The sequence shown here is derived from an EMBL/GenBank/DDBJ whole genome shotgun (WGS) entry which is preliminary data.</text>
</comment>
<proteinExistence type="predicted"/>
<reference evidence="4 5" key="1">
    <citation type="journal article" date="2015" name="Stand. Genomic Sci.">
        <title>Genomic Encyclopedia of Bacterial and Archaeal Type Strains, Phase III: the genomes of soil and plant-associated and newly described type strains.</title>
        <authorList>
            <person name="Whitman W.B."/>
            <person name="Woyke T."/>
            <person name="Klenk H.P."/>
            <person name="Zhou Y."/>
            <person name="Lilburn T.G."/>
            <person name="Beck B.J."/>
            <person name="De Vos P."/>
            <person name="Vandamme P."/>
            <person name="Eisen J.A."/>
            <person name="Garrity G."/>
            <person name="Hugenholtz P."/>
            <person name="Kyrpides N.C."/>
        </authorList>
    </citation>
    <scope>NUCLEOTIDE SEQUENCE [LARGE SCALE GENOMIC DNA]</scope>
    <source>
        <strain evidence="4 5">CGMCC 1.7271</strain>
    </source>
</reference>
<evidence type="ECO:0000259" key="3">
    <source>
        <dbReference type="Pfam" id="PF13439"/>
    </source>
</evidence>
<dbReference type="AlphaFoldDB" id="A0A562SJU2"/>
<dbReference type="SUPFAM" id="SSF53756">
    <property type="entry name" value="UDP-Glycosyltransferase/glycogen phosphorylase"/>
    <property type="match status" value="1"/>
</dbReference>
<name>A0A562SJU2_9BACT</name>
<sequence length="361" mass="39858">MLLTAFSQTGGIEKFNRAFIKALGDLHETLHLRSSVASLYDARADQPYIGQQAFSGSKGHRLSFVLSAFVKGLQQDVIILGHLHLALIGVLIKLFAPKKKLVVICHGIEVFRPVSGLKKKVLQQADRILAVSTYTKDQLIKQQQLPAEKITVFPNTIDPCFQLPAAFGKPAYLQQRYGIAEDEKVLFTLTRLNSKEGYKGYDTLITVLPKLLQQSVRFKYILAGKADAVEQARIQALIAELRLEEHVVLAGFVADEEVVDHYLLADVFAMPSKGEGFGIVYIEAMACGLAVLAGNKDGSTEALQFGKLGTLVDPDSADELIAALLHVLQQETDPAKVQREMLDYFSFEQFKKRLGQVLCAL</sequence>
<evidence type="ECO:0000313" key="5">
    <source>
        <dbReference type="Proteomes" id="UP000316167"/>
    </source>
</evidence>
<organism evidence="4 5">
    <name type="scientific">Lacibacter cauensis</name>
    <dbReference type="NCBI Taxonomy" id="510947"/>
    <lineage>
        <taxon>Bacteria</taxon>
        <taxon>Pseudomonadati</taxon>
        <taxon>Bacteroidota</taxon>
        <taxon>Chitinophagia</taxon>
        <taxon>Chitinophagales</taxon>
        <taxon>Chitinophagaceae</taxon>
        <taxon>Lacibacter</taxon>
    </lineage>
</organism>
<keyword evidence="1 4" id="KW-0808">Transferase</keyword>
<dbReference type="Pfam" id="PF00534">
    <property type="entry name" value="Glycos_transf_1"/>
    <property type="match status" value="1"/>
</dbReference>
<dbReference type="InterPro" id="IPR028098">
    <property type="entry name" value="Glyco_trans_4-like_N"/>
</dbReference>
<dbReference type="PANTHER" id="PTHR46401">
    <property type="entry name" value="GLYCOSYLTRANSFERASE WBBK-RELATED"/>
    <property type="match status" value="1"/>
</dbReference>
<dbReference type="InterPro" id="IPR001296">
    <property type="entry name" value="Glyco_trans_1"/>
</dbReference>
<feature type="domain" description="Glycosyltransferase subfamily 4-like N-terminal" evidence="3">
    <location>
        <begin position="10"/>
        <end position="159"/>
    </location>
</feature>
<dbReference type="PANTHER" id="PTHR46401:SF2">
    <property type="entry name" value="GLYCOSYLTRANSFERASE WBBK-RELATED"/>
    <property type="match status" value="1"/>
</dbReference>
<dbReference type="Pfam" id="PF13439">
    <property type="entry name" value="Glyco_transf_4"/>
    <property type="match status" value="1"/>
</dbReference>
<accession>A0A562SJU2</accession>
<keyword evidence="5" id="KW-1185">Reference proteome</keyword>
<dbReference type="Gene3D" id="3.40.50.2000">
    <property type="entry name" value="Glycogen Phosphorylase B"/>
    <property type="match status" value="2"/>
</dbReference>
<dbReference type="GO" id="GO:0016757">
    <property type="term" value="F:glycosyltransferase activity"/>
    <property type="evidence" value="ECO:0007669"/>
    <property type="project" value="InterPro"/>
</dbReference>
<dbReference type="CDD" id="cd03801">
    <property type="entry name" value="GT4_PimA-like"/>
    <property type="match status" value="1"/>
</dbReference>